<protein>
    <submittedName>
        <fullName evidence="7">Group 1 truncated hemoglobin</fullName>
    </submittedName>
</protein>
<feature type="coiled-coil region" evidence="6">
    <location>
        <begin position="90"/>
        <end position="117"/>
    </location>
</feature>
<organism evidence="7">
    <name type="scientific">Haloferax sp. CBA1149</name>
    <dbReference type="NCBI Taxonomy" id="2650753"/>
    <lineage>
        <taxon>Archaea</taxon>
        <taxon>Methanobacteriati</taxon>
        <taxon>Methanobacteriota</taxon>
        <taxon>Stenosarchaea group</taxon>
        <taxon>Halobacteria</taxon>
        <taxon>Halobacteriales</taxon>
        <taxon>Haloferacaceae</taxon>
        <taxon>Haloferax</taxon>
    </lineage>
</organism>
<evidence type="ECO:0000256" key="2">
    <source>
        <dbReference type="ARBA" id="ARBA00022448"/>
    </source>
</evidence>
<evidence type="ECO:0000256" key="5">
    <source>
        <dbReference type="ARBA" id="ARBA00023004"/>
    </source>
</evidence>
<dbReference type="SUPFAM" id="SSF46458">
    <property type="entry name" value="Globin-like"/>
    <property type="match status" value="1"/>
</dbReference>
<proteinExistence type="inferred from homology"/>
<accession>A0A643JZF0</accession>
<evidence type="ECO:0000256" key="4">
    <source>
        <dbReference type="ARBA" id="ARBA00022723"/>
    </source>
</evidence>
<dbReference type="PIRSF" id="PIRSF002030">
    <property type="entry name" value="Globin_Protozoa/Cyanobacteria"/>
    <property type="match status" value="1"/>
</dbReference>
<dbReference type="GO" id="GO:0046872">
    <property type="term" value="F:metal ion binding"/>
    <property type="evidence" value="ECO:0007669"/>
    <property type="project" value="UniProtKB-KW"/>
</dbReference>
<sequence>MSGNKTLYERLGGKEAISAVVDEFYDRMLADDELAPYFEDTDMQKQRAHQVQFISAVAGGPVDYTGADMREAHEHLELSHDDFAATATHLKDALEEFDVEENEIDEVLDAVASLEDEIVTA</sequence>
<dbReference type="InterPro" id="IPR001486">
    <property type="entry name" value="Hemoglobin_trunc"/>
</dbReference>
<dbReference type="InterPro" id="IPR012292">
    <property type="entry name" value="Globin/Proto"/>
</dbReference>
<dbReference type="GO" id="GO:0019825">
    <property type="term" value="F:oxygen binding"/>
    <property type="evidence" value="ECO:0007669"/>
    <property type="project" value="InterPro"/>
</dbReference>
<dbReference type="Gene3D" id="1.10.490.10">
    <property type="entry name" value="Globins"/>
    <property type="match status" value="1"/>
</dbReference>
<evidence type="ECO:0000256" key="3">
    <source>
        <dbReference type="ARBA" id="ARBA00022617"/>
    </source>
</evidence>
<dbReference type="CDD" id="cd00454">
    <property type="entry name" value="TrHb1_N"/>
    <property type="match status" value="1"/>
</dbReference>
<evidence type="ECO:0000256" key="1">
    <source>
        <dbReference type="ARBA" id="ARBA00009660"/>
    </source>
</evidence>
<name>A0A643JZF0_9EURY</name>
<keyword evidence="4" id="KW-0479">Metal-binding</keyword>
<keyword evidence="2" id="KW-0813">Transport</keyword>
<comment type="similarity">
    <text evidence="1">Belongs to the truncated hemoglobin family. Group I subfamily.</text>
</comment>
<dbReference type="InterPro" id="IPR009050">
    <property type="entry name" value="Globin-like_sf"/>
</dbReference>
<dbReference type="RefSeq" id="WP_151134496.1">
    <property type="nucleotide sequence ID" value="NZ_VZUS01000001.1"/>
</dbReference>
<keyword evidence="5" id="KW-0408">Iron</keyword>
<dbReference type="EMBL" id="VZUS01000001">
    <property type="protein sequence ID" value="KAB1186626.1"/>
    <property type="molecule type" value="Genomic_DNA"/>
</dbReference>
<keyword evidence="3" id="KW-0349">Heme</keyword>
<reference evidence="7" key="1">
    <citation type="submission" date="2019-09" db="EMBL/GenBank/DDBJ databases">
        <title>Genomic analysis of Haloferax sp. CBA1149.</title>
        <authorList>
            <person name="Roh S.W."/>
        </authorList>
    </citation>
    <scope>NUCLEOTIDE SEQUENCE</scope>
    <source>
        <strain evidence="7">CBA1149</strain>
    </source>
</reference>
<dbReference type="AlphaFoldDB" id="A0A643JZF0"/>
<evidence type="ECO:0000313" key="7">
    <source>
        <dbReference type="EMBL" id="KAB1186626.1"/>
    </source>
</evidence>
<comment type="caution">
    <text evidence="7">The sequence shown here is derived from an EMBL/GenBank/DDBJ whole genome shotgun (WGS) entry which is preliminary data.</text>
</comment>
<dbReference type="InterPro" id="IPR016339">
    <property type="entry name" value="Hemoglobin_trunc_I"/>
</dbReference>
<evidence type="ECO:0000256" key="6">
    <source>
        <dbReference type="SAM" id="Coils"/>
    </source>
</evidence>
<keyword evidence="6" id="KW-0175">Coiled coil</keyword>
<dbReference type="Pfam" id="PF01152">
    <property type="entry name" value="Bac_globin"/>
    <property type="match status" value="1"/>
</dbReference>
<dbReference type="GO" id="GO:0020037">
    <property type="term" value="F:heme binding"/>
    <property type="evidence" value="ECO:0007669"/>
    <property type="project" value="InterPro"/>
</dbReference>
<gene>
    <name evidence="7" type="ORF">Hfx1149_00700</name>
</gene>